<evidence type="ECO:0000313" key="1">
    <source>
        <dbReference type="EMBL" id="SMB97517.1"/>
    </source>
</evidence>
<organism evidence="1 2">
    <name type="scientific">Deinococcus hopiensis KR-140</name>
    <dbReference type="NCBI Taxonomy" id="695939"/>
    <lineage>
        <taxon>Bacteria</taxon>
        <taxon>Thermotogati</taxon>
        <taxon>Deinococcota</taxon>
        <taxon>Deinococci</taxon>
        <taxon>Deinococcales</taxon>
        <taxon>Deinococcaceae</taxon>
        <taxon>Deinococcus</taxon>
    </lineage>
</organism>
<evidence type="ECO:0000313" key="2">
    <source>
        <dbReference type="Proteomes" id="UP000192582"/>
    </source>
</evidence>
<accession>A0A1W1VVX0</accession>
<proteinExistence type="predicted"/>
<dbReference type="Proteomes" id="UP000192582">
    <property type="component" value="Unassembled WGS sequence"/>
</dbReference>
<dbReference type="RefSeq" id="WP_084051344.1">
    <property type="nucleotide sequence ID" value="NZ_FWWU01000011.1"/>
</dbReference>
<name>A0A1W1VVX0_9DEIO</name>
<dbReference type="EMBL" id="FWWU01000011">
    <property type="protein sequence ID" value="SMB97517.1"/>
    <property type="molecule type" value="Genomic_DNA"/>
</dbReference>
<dbReference type="AlphaFoldDB" id="A0A1W1VVX0"/>
<sequence>MTSRTFDLLFLTSVLTVAYTAGPQPLPSGNGVKVTGNFVVPDGQTPLTNALADIGDSATNVTFQATLPRGTPPDAGLAAT</sequence>
<protein>
    <submittedName>
        <fullName evidence="1">Uncharacterized protein</fullName>
    </submittedName>
</protein>
<gene>
    <name evidence="1" type="ORF">SAMN00790413_06015</name>
</gene>
<keyword evidence="2" id="KW-1185">Reference proteome</keyword>
<reference evidence="1 2" key="1">
    <citation type="submission" date="2017-04" db="EMBL/GenBank/DDBJ databases">
        <authorList>
            <person name="Afonso C.L."/>
            <person name="Miller P.J."/>
            <person name="Scott M.A."/>
            <person name="Spackman E."/>
            <person name="Goraichik I."/>
            <person name="Dimitrov K.M."/>
            <person name="Suarez D.L."/>
            <person name="Swayne D.E."/>
        </authorList>
    </citation>
    <scope>NUCLEOTIDE SEQUENCE [LARGE SCALE GENOMIC DNA]</scope>
    <source>
        <strain evidence="1 2">KR-140</strain>
    </source>
</reference>